<protein>
    <submittedName>
        <fullName evidence="1">Uncharacterized protein</fullName>
    </submittedName>
</protein>
<reference evidence="1" key="1">
    <citation type="submission" date="2018-06" db="EMBL/GenBank/DDBJ databases">
        <authorList>
            <person name="Zhirakovskaya E."/>
        </authorList>
    </citation>
    <scope>NUCLEOTIDE SEQUENCE</scope>
</reference>
<dbReference type="AlphaFoldDB" id="A0A3B0Y347"/>
<sequence>MFNHIKELSFFMVAFILFSSVVSAENKLQVDITGVDNPCKVMQEAFDTYMNSVPRNMILHIKGRARIEFNQFNDIGEYKLCAGLGPGLNGTDTRILKPDTKKIKFRGGIVFDNLFLDYDARQQDKPAVIFQWGALY</sequence>
<accession>A0A3B0Y347</accession>
<dbReference type="EMBL" id="UOFH01000230">
    <property type="protein sequence ID" value="VAW62846.1"/>
    <property type="molecule type" value="Genomic_DNA"/>
</dbReference>
<feature type="non-terminal residue" evidence="1">
    <location>
        <position position="136"/>
    </location>
</feature>
<name>A0A3B0Y347_9ZZZZ</name>
<organism evidence="1">
    <name type="scientific">hydrothermal vent metagenome</name>
    <dbReference type="NCBI Taxonomy" id="652676"/>
    <lineage>
        <taxon>unclassified sequences</taxon>
        <taxon>metagenomes</taxon>
        <taxon>ecological metagenomes</taxon>
    </lineage>
</organism>
<gene>
    <name evidence="1" type="ORF">MNBD_GAMMA08-58</name>
</gene>
<evidence type="ECO:0000313" key="1">
    <source>
        <dbReference type="EMBL" id="VAW62846.1"/>
    </source>
</evidence>
<proteinExistence type="predicted"/>